<keyword evidence="13" id="KW-0679">Respiratory chain</keyword>
<dbReference type="GO" id="GO:0008137">
    <property type="term" value="F:NADH dehydrogenase (ubiquinone) activity"/>
    <property type="evidence" value="ECO:0007669"/>
    <property type="project" value="UniProtKB-UniRule"/>
</dbReference>
<evidence type="ECO:0000256" key="8">
    <source>
        <dbReference type="ARBA" id="ARBA00022989"/>
    </source>
</evidence>
<dbReference type="PANTHER" id="PTHR11058">
    <property type="entry name" value="NADH-UBIQUINONE OXIDOREDUCTASE CHAIN 3"/>
    <property type="match status" value="1"/>
</dbReference>
<protein>
    <recommendedName>
        <fullName evidence="4 13">NADH-ubiquinone oxidoreductase chain 3</fullName>
        <ecNumber evidence="3 13">7.1.1.2</ecNumber>
    </recommendedName>
</protein>
<dbReference type="GO" id="GO:0031966">
    <property type="term" value="C:mitochondrial membrane"/>
    <property type="evidence" value="ECO:0007669"/>
    <property type="project" value="UniProtKB-SubCell"/>
</dbReference>
<keyword evidence="6 13" id="KW-0812">Transmembrane</keyword>
<dbReference type="InterPro" id="IPR038430">
    <property type="entry name" value="NDAH_ubi_oxred_su3_sf"/>
</dbReference>
<reference evidence="14" key="1">
    <citation type="journal article" date="2008" name="Gene">
        <title>The mitochondrial genome of Hydra oligactis (Cnidaria, Hydrozoa) sheds new light on animal mtDNA evolution and cnidarian phylogeny.</title>
        <authorList>
            <person name="Kayal E."/>
            <person name="Lavrov D.V."/>
        </authorList>
    </citation>
    <scope>NUCLEOTIDE SEQUENCE</scope>
</reference>
<evidence type="ECO:0000256" key="3">
    <source>
        <dbReference type="ARBA" id="ARBA00012944"/>
    </source>
</evidence>
<dbReference type="Pfam" id="PF00507">
    <property type="entry name" value="Oxidored_q4"/>
    <property type="match status" value="1"/>
</dbReference>
<keyword evidence="13" id="KW-0249">Electron transport</keyword>
<dbReference type="GO" id="GO:0016651">
    <property type="term" value="F:oxidoreductase activity, acting on NAD(P)H"/>
    <property type="evidence" value="ECO:0007669"/>
    <property type="project" value="InterPro"/>
</dbReference>
<gene>
    <name evidence="14" type="primary">nad3</name>
</gene>
<name>I6LIJ3_IOTBI</name>
<evidence type="ECO:0000256" key="1">
    <source>
        <dbReference type="ARBA" id="ARBA00004141"/>
    </source>
</evidence>
<accession>I6LIJ3</accession>
<dbReference type="EMBL" id="EU237486">
    <property type="protein sequence ID" value="ABW83874.1"/>
    <property type="molecule type" value="Genomic_DNA"/>
</dbReference>
<sequence>MGVEENMEFWGIFWLILCSIVLSTIISGASYIVGVKQPDIEKVSVYECGFDPFGSSRVPFSVKFFLVGILFLIFDLEISFLFPWCVVLNQINILGVWVMYLFLIILTIGLIYEWVRGGLEWE</sequence>
<evidence type="ECO:0000313" key="14">
    <source>
        <dbReference type="EMBL" id="ABW83874.1"/>
    </source>
</evidence>
<comment type="catalytic activity">
    <reaction evidence="12 13">
        <text>a ubiquinone + NADH + 5 H(+)(in) = a ubiquinol + NAD(+) + 4 H(+)(out)</text>
        <dbReference type="Rhea" id="RHEA:29091"/>
        <dbReference type="Rhea" id="RHEA-COMP:9565"/>
        <dbReference type="Rhea" id="RHEA-COMP:9566"/>
        <dbReference type="ChEBI" id="CHEBI:15378"/>
        <dbReference type="ChEBI" id="CHEBI:16389"/>
        <dbReference type="ChEBI" id="CHEBI:17976"/>
        <dbReference type="ChEBI" id="CHEBI:57540"/>
        <dbReference type="ChEBI" id="CHEBI:57945"/>
        <dbReference type="EC" id="7.1.1.2"/>
    </reaction>
</comment>
<proteinExistence type="inferred from homology"/>
<evidence type="ECO:0000256" key="10">
    <source>
        <dbReference type="ARBA" id="ARBA00023075"/>
    </source>
</evidence>
<evidence type="ECO:0000256" key="2">
    <source>
        <dbReference type="ARBA" id="ARBA00008472"/>
    </source>
</evidence>
<evidence type="ECO:0000256" key="4">
    <source>
        <dbReference type="ARBA" id="ARBA00021007"/>
    </source>
</evidence>
<feature type="transmembrane region" description="Helical" evidence="13">
    <location>
        <begin position="12"/>
        <end position="33"/>
    </location>
</feature>
<dbReference type="FunFam" id="1.20.58.1610:FF:000004">
    <property type="entry name" value="NADH-quinone oxidoreductase subunit A"/>
    <property type="match status" value="1"/>
</dbReference>
<comment type="similarity">
    <text evidence="2 13">Belongs to the complex I subunit 3 family.</text>
</comment>
<organism evidence="14">
    <name type="scientific">Iotrochota birotulata</name>
    <name type="common">Green finger sponge</name>
    <name type="synonym">Hyrtios musciformis</name>
    <dbReference type="NCBI Taxonomy" id="283497"/>
    <lineage>
        <taxon>Eukaryota</taxon>
        <taxon>Metazoa</taxon>
        <taxon>Porifera</taxon>
        <taxon>Demospongiae</taxon>
        <taxon>Heteroscleromorpha</taxon>
        <taxon>Poecilosclerida</taxon>
        <taxon>Iotrochotidae</taxon>
        <taxon>Iotrochota</taxon>
    </lineage>
</organism>
<keyword evidence="9 13" id="KW-0520">NAD</keyword>
<dbReference type="InterPro" id="IPR000440">
    <property type="entry name" value="NADH_UbQ/plastoQ_OxRdtase_su3"/>
</dbReference>
<evidence type="ECO:0000256" key="7">
    <source>
        <dbReference type="ARBA" id="ARBA00022967"/>
    </source>
</evidence>
<evidence type="ECO:0000256" key="11">
    <source>
        <dbReference type="ARBA" id="ARBA00023136"/>
    </source>
</evidence>
<keyword evidence="5 13" id="KW-0813">Transport</keyword>
<dbReference type="InterPro" id="IPR023043">
    <property type="entry name" value="NAD(P)H_OxRDtase_bac/plastid"/>
</dbReference>
<keyword evidence="8 13" id="KW-1133">Transmembrane helix</keyword>
<evidence type="ECO:0000256" key="13">
    <source>
        <dbReference type="RuleBase" id="RU003640"/>
    </source>
</evidence>
<dbReference type="PANTHER" id="PTHR11058:SF9">
    <property type="entry name" value="NADH-UBIQUINONE OXIDOREDUCTASE CHAIN 3"/>
    <property type="match status" value="1"/>
</dbReference>
<feature type="transmembrane region" description="Helical" evidence="13">
    <location>
        <begin position="94"/>
        <end position="115"/>
    </location>
</feature>
<keyword evidence="13 14" id="KW-0496">Mitochondrion</keyword>
<keyword evidence="11 13" id="KW-0472">Membrane</keyword>
<feature type="transmembrane region" description="Helical" evidence="13">
    <location>
        <begin position="64"/>
        <end position="82"/>
    </location>
</feature>
<keyword evidence="7 13" id="KW-1278">Translocase</keyword>
<evidence type="ECO:0000256" key="12">
    <source>
        <dbReference type="ARBA" id="ARBA00049551"/>
    </source>
</evidence>
<keyword evidence="10 13" id="KW-0830">Ubiquinone</keyword>
<dbReference type="EC" id="7.1.1.2" evidence="3 13"/>
<evidence type="ECO:0000256" key="5">
    <source>
        <dbReference type="ARBA" id="ARBA00022448"/>
    </source>
</evidence>
<evidence type="ECO:0000256" key="6">
    <source>
        <dbReference type="ARBA" id="ARBA00022692"/>
    </source>
</evidence>
<dbReference type="AlphaFoldDB" id="I6LIJ3"/>
<dbReference type="Gene3D" id="1.20.58.1610">
    <property type="entry name" value="NADH:ubiquinone/plastoquinone oxidoreductase, chain 3"/>
    <property type="match status" value="1"/>
</dbReference>
<geneLocation type="mitochondrion" evidence="14"/>
<comment type="subcellular location">
    <subcellularLocation>
        <location evidence="1">Membrane</location>
        <topology evidence="1">Multi-pass membrane protein</topology>
    </subcellularLocation>
    <subcellularLocation>
        <location evidence="13">Mitochondrion membrane</location>
        <topology evidence="13">Multi-pass membrane protein</topology>
    </subcellularLocation>
</comment>
<evidence type="ECO:0000256" key="9">
    <source>
        <dbReference type="ARBA" id="ARBA00023027"/>
    </source>
</evidence>
<dbReference type="HAMAP" id="MF_01394">
    <property type="entry name" value="NDH1_NuoA"/>
    <property type="match status" value="1"/>
</dbReference>
<comment type="function">
    <text evidence="13">Core subunit of the mitochondrial membrane respiratory chain NADH dehydrogenase (Complex I) which catalyzes electron transfer from NADH through the respiratory chain, using ubiquinone as an electron acceptor. Essential for the catalytic activity of complex I.</text>
</comment>
<dbReference type="GO" id="GO:0030964">
    <property type="term" value="C:NADH dehydrogenase complex"/>
    <property type="evidence" value="ECO:0007669"/>
    <property type="project" value="TreeGrafter"/>
</dbReference>